<evidence type="ECO:0000256" key="2">
    <source>
        <dbReference type="RuleBase" id="RU003457"/>
    </source>
</evidence>
<dbReference type="Pfam" id="PF02678">
    <property type="entry name" value="Pirin"/>
    <property type="match status" value="1"/>
</dbReference>
<evidence type="ECO:0000259" key="6">
    <source>
        <dbReference type="Pfam" id="PF05726"/>
    </source>
</evidence>
<gene>
    <name evidence="7" type="ordered locus">Turpa_2822</name>
</gene>
<dbReference type="STRING" id="869212.Turpa_2822"/>
<organism evidence="7 8">
    <name type="scientific">Turneriella parva (strain ATCC BAA-1111 / DSM 21527 / NCTC 11395 / H)</name>
    <name type="common">Leptospira parva</name>
    <dbReference type="NCBI Taxonomy" id="869212"/>
    <lineage>
        <taxon>Bacteria</taxon>
        <taxon>Pseudomonadati</taxon>
        <taxon>Spirochaetota</taxon>
        <taxon>Spirochaetia</taxon>
        <taxon>Leptospirales</taxon>
        <taxon>Leptospiraceae</taxon>
        <taxon>Turneriella</taxon>
    </lineage>
</organism>
<sequence length="412" mass="45454">MGMHARKRSQQHFVAARVRPQYILITMSGQHLTRQGFIAKGLAALSFIGGGAWALAAWLRNRSTTEVKRMHEANGSVILEIHPLGFQWQVADPFLFCVHHLDRYPEGNAVLGPKANLAGRNIGQDFTPKDGWRMYHGERVPGFPGHPHRGFETITVVRSGFVDHSDSMGAAGRYGAGDVQWMTAGAGVQHAEMFPLIDSNGGNTLELFQIWLNLPRASKFVKPHFKMLWQKKIPVVEVPDAGGIKTKVEVIAGDYLNAKASAPPPDSWAADAQNAVAIWHIEIPAGGKWQLPATETRANRFLYFYSGEALQVAGADVQQGYGLRLDAQKPVEIAARGKDAKLLLLQGKPIAEPVVQYGPFVMNTRQEIEQAFADYQRTQFGGWPWPSAEPVHGKERGRFARHATGEEETASL</sequence>
<feature type="domain" description="Pirin C-terminal" evidence="6">
    <location>
        <begin position="279"/>
        <end position="381"/>
    </location>
</feature>
<evidence type="ECO:0000256" key="1">
    <source>
        <dbReference type="ARBA" id="ARBA00008416"/>
    </source>
</evidence>
<dbReference type="RefSeq" id="WP_014803963.1">
    <property type="nucleotide sequence ID" value="NC_018020.1"/>
</dbReference>
<accession>I4B854</accession>
<keyword evidence="4" id="KW-0472">Membrane</keyword>
<dbReference type="PANTHER" id="PTHR13903:SF8">
    <property type="entry name" value="PIRIN"/>
    <property type="match status" value="1"/>
</dbReference>
<keyword evidence="4" id="KW-0812">Transmembrane</keyword>
<feature type="domain" description="Pirin N-terminal" evidence="5">
    <location>
        <begin position="137"/>
        <end position="212"/>
    </location>
</feature>
<feature type="region of interest" description="Disordered" evidence="3">
    <location>
        <begin position="384"/>
        <end position="412"/>
    </location>
</feature>
<proteinExistence type="inferred from homology"/>
<dbReference type="InterPro" id="IPR014710">
    <property type="entry name" value="RmlC-like_jellyroll"/>
</dbReference>
<keyword evidence="4" id="KW-1133">Transmembrane helix</keyword>
<dbReference type="InterPro" id="IPR012093">
    <property type="entry name" value="Pirin"/>
</dbReference>
<dbReference type="CDD" id="cd02247">
    <property type="entry name" value="cupin_pirin_C"/>
    <property type="match status" value="1"/>
</dbReference>
<dbReference type="SUPFAM" id="SSF51182">
    <property type="entry name" value="RmlC-like cupins"/>
    <property type="match status" value="1"/>
</dbReference>
<evidence type="ECO:0000259" key="5">
    <source>
        <dbReference type="Pfam" id="PF02678"/>
    </source>
</evidence>
<dbReference type="CDD" id="cd02909">
    <property type="entry name" value="cupin_pirin_N"/>
    <property type="match status" value="1"/>
</dbReference>
<dbReference type="Pfam" id="PF05726">
    <property type="entry name" value="Pirin_C"/>
    <property type="match status" value="1"/>
</dbReference>
<evidence type="ECO:0000256" key="3">
    <source>
        <dbReference type="SAM" id="MobiDB-lite"/>
    </source>
</evidence>
<protein>
    <submittedName>
        <fullName evidence="7">Pirin domain protein</fullName>
    </submittedName>
</protein>
<dbReference type="AlphaFoldDB" id="I4B854"/>
<dbReference type="EMBL" id="CP002959">
    <property type="protein sequence ID" value="AFM13461.1"/>
    <property type="molecule type" value="Genomic_DNA"/>
</dbReference>
<dbReference type="PANTHER" id="PTHR13903">
    <property type="entry name" value="PIRIN-RELATED"/>
    <property type="match status" value="1"/>
</dbReference>
<dbReference type="Gene3D" id="2.60.120.10">
    <property type="entry name" value="Jelly Rolls"/>
    <property type="match status" value="2"/>
</dbReference>
<keyword evidence="8" id="KW-1185">Reference proteome</keyword>
<dbReference type="KEGG" id="tpx:Turpa_2822"/>
<dbReference type="InterPro" id="IPR008778">
    <property type="entry name" value="Pirin_C_dom"/>
</dbReference>
<evidence type="ECO:0000313" key="7">
    <source>
        <dbReference type="EMBL" id="AFM13461.1"/>
    </source>
</evidence>
<reference evidence="7 8" key="1">
    <citation type="submission" date="2012-06" db="EMBL/GenBank/DDBJ databases">
        <title>The complete chromosome of genome of Turneriella parva DSM 21527.</title>
        <authorList>
            <consortium name="US DOE Joint Genome Institute (JGI-PGF)"/>
            <person name="Lucas S."/>
            <person name="Han J."/>
            <person name="Lapidus A."/>
            <person name="Bruce D."/>
            <person name="Goodwin L."/>
            <person name="Pitluck S."/>
            <person name="Peters L."/>
            <person name="Kyrpides N."/>
            <person name="Mavromatis K."/>
            <person name="Ivanova N."/>
            <person name="Mikhailova N."/>
            <person name="Chertkov O."/>
            <person name="Detter J.C."/>
            <person name="Tapia R."/>
            <person name="Han C."/>
            <person name="Land M."/>
            <person name="Hauser L."/>
            <person name="Markowitz V."/>
            <person name="Cheng J.-F."/>
            <person name="Hugenholtz P."/>
            <person name="Woyke T."/>
            <person name="Wu D."/>
            <person name="Gronow S."/>
            <person name="Wellnitz S."/>
            <person name="Brambilla E."/>
            <person name="Klenk H.-P."/>
            <person name="Eisen J.A."/>
        </authorList>
    </citation>
    <scope>NUCLEOTIDE SEQUENCE [LARGE SCALE GENOMIC DNA]</scope>
    <source>
        <strain evidence="8">ATCC BAA-1111 / DSM 21527 / NCTC 11395 / H</strain>
    </source>
</reference>
<dbReference type="Proteomes" id="UP000006048">
    <property type="component" value="Chromosome"/>
</dbReference>
<evidence type="ECO:0000313" key="8">
    <source>
        <dbReference type="Proteomes" id="UP000006048"/>
    </source>
</evidence>
<dbReference type="InterPro" id="IPR003829">
    <property type="entry name" value="Pirin_N_dom"/>
</dbReference>
<dbReference type="PATRIC" id="fig|869212.3.peg.2843"/>
<comment type="similarity">
    <text evidence="1 2">Belongs to the pirin family.</text>
</comment>
<feature type="transmembrane region" description="Helical" evidence="4">
    <location>
        <begin position="37"/>
        <end position="59"/>
    </location>
</feature>
<dbReference type="HOGENOM" id="CLU_833215_0_0_12"/>
<evidence type="ECO:0000256" key="4">
    <source>
        <dbReference type="SAM" id="Phobius"/>
    </source>
</evidence>
<name>I4B854_TURPD</name>
<dbReference type="InterPro" id="IPR011051">
    <property type="entry name" value="RmlC_Cupin_sf"/>
</dbReference>